<keyword evidence="3" id="KW-1185">Reference proteome</keyword>
<organism evidence="2 3">
    <name type="scientific">Centaurea solstitialis</name>
    <name type="common">yellow star-thistle</name>
    <dbReference type="NCBI Taxonomy" id="347529"/>
    <lineage>
        <taxon>Eukaryota</taxon>
        <taxon>Viridiplantae</taxon>
        <taxon>Streptophyta</taxon>
        <taxon>Embryophyta</taxon>
        <taxon>Tracheophyta</taxon>
        <taxon>Spermatophyta</taxon>
        <taxon>Magnoliopsida</taxon>
        <taxon>eudicotyledons</taxon>
        <taxon>Gunneridae</taxon>
        <taxon>Pentapetalae</taxon>
        <taxon>asterids</taxon>
        <taxon>campanulids</taxon>
        <taxon>Asterales</taxon>
        <taxon>Asteraceae</taxon>
        <taxon>Carduoideae</taxon>
        <taxon>Cardueae</taxon>
        <taxon>Centaureinae</taxon>
        <taxon>Centaurea</taxon>
    </lineage>
</organism>
<feature type="compositionally biased region" description="Basic residues" evidence="1">
    <location>
        <begin position="121"/>
        <end position="138"/>
    </location>
</feature>
<feature type="region of interest" description="Disordered" evidence="1">
    <location>
        <begin position="608"/>
        <end position="742"/>
    </location>
</feature>
<dbReference type="EMBL" id="JARYMX010000007">
    <property type="protein sequence ID" value="KAJ9539639.1"/>
    <property type="molecule type" value="Genomic_DNA"/>
</dbReference>
<protein>
    <submittedName>
        <fullName evidence="2">Uncharacterized protein</fullName>
    </submittedName>
</protein>
<feature type="compositionally biased region" description="Basic residues" evidence="1">
    <location>
        <begin position="688"/>
        <end position="700"/>
    </location>
</feature>
<feature type="compositionally biased region" description="Polar residues" evidence="1">
    <location>
        <begin position="111"/>
        <end position="120"/>
    </location>
</feature>
<feature type="region of interest" description="Disordered" evidence="1">
    <location>
        <begin position="23"/>
        <end position="44"/>
    </location>
</feature>
<evidence type="ECO:0000256" key="1">
    <source>
        <dbReference type="SAM" id="MobiDB-lite"/>
    </source>
</evidence>
<accession>A0AA38SAW9</accession>
<dbReference type="PANTHER" id="PTHR34536">
    <property type="entry name" value="DENTIN SIALOPHOSPHOPROTEIN-LIKE PROTEIN"/>
    <property type="match status" value="1"/>
</dbReference>
<reference evidence="2" key="1">
    <citation type="submission" date="2023-03" db="EMBL/GenBank/DDBJ databases">
        <title>Chromosome-scale reference genome and RAD-based genetic map of yellow starthistle (Centaurea solstitialis) reveal putative structural variation and QTLs associated with invader traits.</title>
        <authorList>
            <person name="Reatini B."/>
            <person name="Cang F.A."/>
            <person name="Jiang Q."/>
            <person name="Mckibben M.T.W."/>
            <person name="Barker M.S."/>
            <person name="Rieseberg L.H."/>
            <person name="Dlugosch K.M."/>
        </authorList>
    </citation>
    <scope>NUCLEOTIDE SEQUENCE</scope>
    <source>
        <strain evidence="2">CAN-66</strain>
        <tissue evidence="2">Leaf</tissue>
    </source>
</reference>
<feature type="compositionally biased region" description="Basic and acidic residues" evidence="1">
    <location>
        <begin position="610"/>
        <end position="622"/>
    </location>
</feature>
<dbReference type="PANTHER" id="PTHR34536:SF16">
    <property type="entry name" value="BTZ DOMAIN-CONTAINING PROTEIN"/>
    <property type="match status" value="1"/>
</dbReference>
<feature type="compositionally biased region" description="Basic and acidic residues" evidence="1">
    <location>
        <begin position="715"/>
        <end position="725"/>
    </location>
</feature>
<name>A0AA38SAW9_9ASTR</name>
<gene>
    <name evidence="2" type="ORF">OSB04_026145</name>
</gene>
<comment type="caution">
    <text evidence="2">The sequence shown here is derived from an EMBL/GenBank/DDBJ whole genome shotgun (WGS) entry which is preliminary data.</text>
</comment>
<sequence>MELGLLNYVNVDLKWNIVKKGRRSVTRRPRKPGADGSGVGINPTAFDAKKSCTDVLGGHFIEKVVDAPLKKRRLLHQSPSPSPQTPYLHGEGDPSPEPQTPSIHREDSVQRCHSNSVSLTRKTKSKSGSRNGKKMKKGVSKVVDFSGIELLAAAACSSFLNDNIEDFSMLKEETTPGVKNSCSVDMKEAIGSTAGSSNRDEMIPDTPILHDNGNEEGQKKIAPSKGLRLHWDLNTVMDEWEEPSEDVYDGGLNGGKLNLEVEPQSPQLLGKHDADLSVMPVVEKDNGDSCGKTYESIEDLGCSNDLMGIKKITSKTSDGESSASKSDVVDSVIHSDNSTTSVLREETVVKCESDEHLEHSNQKDTIPKSDQQPVSEEVTQDGCPSPKLCTSYSDNKVASEDPVSECCGSDVTQDEQGHMAEGDTTDKVQVGYDSPFEDGELREPIGWEENEIVEKASVFYEPDNVYKNDHGTIENSLPGKPEAGERSLLVKEAVHKNGIEISERKNRDSESRPIRANSSHIDELTSIDGCRNGAYIRHSRMTLTRISGIKRFLAYRSSNIGDSYSRSVRDFGPCSDSSMRLFDSKSGHEYHRSRTVIGEPIVRSGGCRNLDSHQFRHYDPRGAYRRASPSERNNGYNISRGPPVRSLSRDRYRVGSGFHPQGPRRAPEEEYHERKIKTRRFSPNFNRPGRRSPSRSRSRSRSGSPPIAWHFQKRRNLDSDDDARLQKPSNSSEMEGLDDRRLMDKRQSLIRRNQRFESIGYPERLKPDDEFRFGQRPGSFSQRAIGPVREHKYDKMKRVGGRCCDDR</sequence>
<feature type="compositionally biased region" description="Basic and acidic residues" evidence="1">
    <location>
        <begin position="415"/>
        <end position="426"/>
    </location>
</feature>
<proteinExistence type="predicted"/>
<evidence type="ECO:0000313" key="3">
    <source>
        <dbReference type="Proteomes" id="UP001172457"/>
    </source>
</evidence>
<dbReference type="Proteomes" id="UP001172457">
    <property type="component" value="Chromosome 7"/>
</dbReference>
<evidence type="ECO:0000313" key="2">
    <source>
        <dbReference type="EMBL" id="KAJ9539639.1"/>
    </source>
</evidence>
<feature type="compositionally biased region" description="Basic and acidic residues" evidence="1">
    <location>
        <begin position="353"/>
        <end position="367"/>
    </location>
</feature>
<feature type="region of interest" description="Disordered" evidence="1">
    <location>
        <begin position="75"/>
        <end position="138"/>
    </location>
</feature>
<dbReference type="AlphaFoldDB" id="A0AA38SAW9"/>
<feature type="region of interest" description="Disordered" evidence="1">
    <location>
        <begin position="353"/>
        <end position="430"/>
    </location>
</feature>